<dbReference type="RefSeq" id="WP_005866796.1">
    <property type="nucleotide sequence ID" value="NZ_JH976489.1"/>
</dbReference>
<keyword evidence="1" id="KW-0732">Signal</keyword>
<evidence type="ECO:0008006" key="4">
    <source>
        <dbReference type="Google" id="ProtNLM"/>
    </source>
</evidence>
<name>A0AAD2YHJ9_PARDI</name>
<dbReference type="EMBL" id="AGZN01000030">
    <property type="protein sequence ID" value="EKN23937.1"/>
    <property type="molecule type" value="Genomic_DNA"/>
</dbReference>
<evidence type="ECO:0000256" key="1">
    <source>
        <dbReference type="SAM" id="SignalP"/>
    </source>
</evidence>
<evidence type="ECO:0000313" key="3">
    <source>
        <dbReference type="Proteomes" id="UP000006262"/>
    </source>
</evidence>
<feature type="signal peptide" evidence="1">
    <location>
        <begin position="1"/>
        <end position="25"/>
    </location>
</feature>
<organism evidence="2 3">
    <name type="scientific">Parabacteroides distasonis CL09T03C24</name>
    <dbReference type="NCBI Taxonomy" id="999417"/>
    <lineage>
        <taxon>Bacteria</taxon>
        <taxon>Pseudomonadati</taxon>
        <taxon>Bacteroidota</taxon>
        <taxon>Bacteroidia</taxon>
        <taxon>Bacteroidales</taxon>
        <taxon>Tannerellaceae</taxon>
        <taxon>Parabacteroides</taxon>
    </lineage>
</organism>
<sequence>MKKKVLKFTALIGLIFFALNTDVLAENSDDSACPDDGGGPGITCGRYEGACWALDRISPIIYIHCYFSGWQEDHCYPD</sequence>
<dbReference type="AlphaFoldDB" id="A0AAD2YHJ9"/>
<reference evidence="2 3" key="1">
    <citation type="submission" date="2012-02" db="EMBL/GenBank/DDBJ databases">
        <title>The Genome Sequence of Parabacteroides distasonis CL09T03C24.</title>
        <authorList>
            <consortium name="The Broad Institute Genome Sequencing Platform"/>
            <person name="Earl A."/>
            <person name="Ward D."/>
            <person name="Feldgarden M."/>
            <person name="Gevers D."/>
            <person name="Zitomersky N.L."/>
            <person name="Coyne M.J."/>
            <person name="Comstock L.E."/>
            <person name="Young S.K."/>
            <person name="Zeng Q."/>
            <person name="Gargeya S."/>
            <person name="Fitzgerald M."/>
            <person name="Haas B."/>
            <person name="Abouelleil A."/>
            <person name="Alvarado L."/>
            <person name="Arachchi H.M."/>
            <person name="Berlin A."/>
            <person name="Chapman S.B."/>
            <person name="Gearin G."/>
            <person name="Goldberg J."/>
            <person name="Griggs A."/>
            <person name="Gujja S."/>
            <person name="Hansen M."/>
            <person name="Heiman D."/>
            <person name="Howarth C."/>
            <person name="Larimer J."/>
            <person name="Lui A."/>
            <person name="MacDonald P.J.P."/>
            <person name="McCowen C."/>
            <person name="Montmayeur A."/>
            <person name="Murphy C."/>
            <person name="Neiman D."/>
            <person name="Pearson M."/>
            <person name="Priest M."/>
            <person name="Roberts A."/>
            <person name="Saif S."/>
            <person name="Shea T."/>
            <person name="Sisk P."/>
            <person name="Stolte C."/>
            <person name="Sykes S."/>
            <person name="Wortman J."/>
            <person name="Nusbaum C."/>
            <person name="Birren B."/>
        </authorList>
    </citation>
    <scope>NUCLEOTIDE SEQUENCE [LARGE SCALE GENOMIC DNA]</scope>
    <source>
        <strain evidence="2 3">CL09T03C24</strain>
    </source>
</reference>
<gene>
    <name evidence="2" type="ORF">HMPREF1059_02844</name>
</gene>
<comment type="caution">
    <text evidence="2">The sequence shown here is derived from an EMBL/GenBank/DDBJ whole genome shotgun (WGS) entry which is preliminary data.</text>
</comment>
<proteinExistence type="predicted"/>
<protein>
    <recommendedName>
        <fullName evidence="4">Secreted protein</fullName>
    </recommendedName>
</protein>
<accession>A0AAD2YHJ9</accession>
<dbReference type="Proteomes" id="UP000006262">
    <property type="component" value="Unassembled WGS sequence"/>
</dbReference>
<evidence type="ECO:0000313" key="2">
    <source>
        <dbReference type="EMBL" id="EKN23937.1"/>
    </source>
</evidence>
<feature type="chain" id="PRO_5042149962" description="Secreted protein" evidence="1">
    <location>
        <begin position="26"/>
        <end position="78"/>
    </location>
</feature>